<dbReference type="SUPFAM" id="SSF89550">
    <property type="entry name" value="PHP domain-like"/>
    <property type="match status" value="1"/>
</dbReference>
<reference evidence="3 4" key="1">
    <citation type="submission" date="2020-07" db="EMBL/GenBank/DDBJ databases">
        <title>Sequencing the genomes of 1000 actinobacteria strains.</title>
        <authorList>
            <person name="Klenk H.-P."/>
        </authorList>
    </citation>
    <scope>NUCLEOTIDE SEQUENCE [LARGE SCALE GENOMIC DNA]</scope>
    <source>
        <strain evidence="3 4">DSM 42178</strain>
    </source>
</reference>
<feature type="domain" description="Polymerase/histidinol phosphatase N-terminal" evidence="2">
    <location>
        <begin position="107"/>
        <end position="182"/>
    </location>
</feature>
<dbReference type="GO" id="GO:0035312">
    <property type="term" value="F:5'-3' DNA exonuclease activity"/>
    <property type="evidence" value="ECO:0007669"/>
    <property type="project" value="TreeGrafter"/>
</dbReference>
<feature type="region of interest" description="Disordered" evidence="1">
    <location>
        <begin position="1"/>
        <end position="37"/>
    </location>
</feature>
<dbReference type="PANTHER" id="PTHR42924:SF11">
    <property type="entry name" value="POLYMERASE_HISTIDINOL PHOSPHATASE N-TERMINAL DOMAIN-CONTAINING PROTEIN"/>
    <property type="match status" value="1"/>
</dbReference>
<accession>A0A853A8X1</accession>
<dbReference type="InterPro" id="IPR016195">
    <property type="entry name" value="Pol/histidinol_Pase-like"/>
</dbReference>
<evidence type="ECO:0000313" key="3">
    <source>
        <dbReference type="EMBL" id="NYI06872.1"/>
    </source>
</evidence>
<dbReference type="PROSITE" id="PS51318">
    <property type="entry name" value="TAT"/>
    <property type="match status" value="1"/>
</dbReference>
<dbReference type="InterPro" id="IPR004013">
    <property type="entry name" value="PHP_dom"/>
</dbReference>
<dbReference type="CDD" id="cd07432">
    <property type="entry name" value="PHP_HisPPase"/>
    <property type="match status" value="1"/>
</dbReference>
<dbReference type="InterPro" id="IPR052018">
    <property type="entry name" value="PHP_domain"/>
</dbReference>
<dbReference type="RefSeq" id="WP_179815386.1">
    <property type="nucleotide sequence ID" value="NZ_JACBZD010000001.1"/>
</dbReference>
<dbReference type="AlphaFoldDB" id="A0A853A8X1"/>
<dbReference type="Proteomes" id="UP000567795">
    <property type="component" value="Unassembled WGS sequence"/>
</dbReference>
<name>A0A853A8X1_9ACTN</name>
<evidence type="ECO:0000313" key="4">
    <source>
        <dbReference type="Proteomes" id="UP000567795"/>
    </source>
</evidence>
<organism evidence="3 4">
    <name type="scientific">Allostreptomyces psammosilenae</name>
    <dbReference type="NCBI Taxonomy" id="1892865"/>
    <lineage>
        <taxon>Bacteria</taxon>
        <taxon>Bacillati</taxon>
        <taxon>Actinomycetota</taxon>
        <taxon>Actinomycetes</taxon>
        <taxon>Kitasatosporales</taxon>
        <taxon>Streptomycetaceae</taxon>
        <taxon>Allostreptomyces</taxon>
    </lineage>
</organism>
<dbReference type="EMBL" id="JACBZD010000001">
    <property type="protein sequence ID" value="NYI06872.1"/>
    <property type="molecule type" value="Genomic_DNA"/>
</dbReference>
<dbReference type="Pfam" id="PF02811">
    <property type="entry name" value="PHP"/>
    <property type="match status" value="1"/>
</dbReference>
<comment type="caution">
    <text evidence="3">The sequence shown here is derived from an EMBL/GenBank/DDBJ whole genome shotgun (WGS) entry which is preliminary data.</text>
</comment>
<keyword evidence="4" id="KW-1185">Reference proteome</keyword>
<protein>
    <recommendedName>
        <fullName evidence="2">Polymerase/histidinol phosphatase N-terminal domain-containing protein</fullName>
    </recommendedName>
</protein>
<dbReference type="InterPro" id="IPR006311">
    <property type="entry name" value="TAT_signal"/>
</dbReference>
<feature type="compositionally biased region" description="Basic and acidic residues" evidence="1">
    <location>
        <begin position="19"/>
        <end position="30"/>
    </location>
</feature>
<feature type="compositionally biased region" description="Basic and acidic residues" evidence="1">
    <location>
        <begin position="1"/>
        <end position="12"/>
    </location>
</feature>
<evidence type="ECO:0000256" key="1">
    <source>
        <dbReference type="SAM" id="MobiDB-lite"/>
    </source>
</evidence>
<dbReference type="InterPro" id="IPR003141">
    <property type="entry name" value="Pol/His_phosphatase_N"/>
</dbReference>
<dbReference type="GO" id="GO:0004534">
    <property type="term" value="F:5'-3' RNA exonuclease activity"/>
    <property type="evidence" value="ECO:0007669"/>
    <property type="project" value="TreeGrafter"/>
</dbReference>
<proteinExistence type="predicted"/>
<sequence>MHSHPHTHDHGHSHPHGHQHGEGHDHDHAGDVPPVEVPAWADTSVPERELSPAQQSRRRFVRNAGLLGAGAAAFTGLAATPAAAKPNTATSGNGSDGDETPLIFLAGDHHVHTQFSSDGLYRVSDQARRAAEYGLDWLVITDHGSATHAKLGVELVNPEIREARTANPRMLLFQGLEWNIPAAEHGTVFVAPGDNEVATLKAFELGYDGSVNNASDGTPGGPNTARNEALAIAGLQFLAKERGTSVRDALMLANHPARKGIDSPHEIRAWRDAAPEIAVGMEGAPGHQAAALPIPGHEDSGRGLYDSSPSAASFPGYPLESYITYGGFDWMTSTVGGLWDSLLAEGKPWWISANSDSHQVYADTLVRGAFEPGQTFNSLGQYPDPVDSGTPRLGENDFFPGYYSRTNVGVTGFGYLELMAALRAGRVWVDHGHLIDGLDVRVREKGKDVLGVPLGGTLSVRRGRQVELVITIDTASRPNLNGDLPKLARVDVIQGAVTGPVADRDTFTAPRASVVKSVDVSGRTGRIVLRTTFRAEDSFYLRLRGTDGNRSMPGLMGAKVDPNGPAADVRGNADPWKDLWFYANPIFVDVTRR</sequence>
<gene>
    <name evidence="3" type="ORF">FHU37_003815</name>
</gene>
<dbReference type="PANTHER" id="PTHR42924">
    <property type="entry name" value="EXONUCLEASE"/>
    <property type="match status" value="1"/>
</dbReference>
<dbReference type="Gene3D" id="3.20.20.140">
    <property type="entry name" value="Metal-dependent hydrolases"/>
    <property type="match status" value="1"/>
</dbReference>
<dbReference type="SMART" id="SM00481">
    <property type="entry name" value="POLIIIAc"/>
    <property type="match status" value="1"/>
</dbReference>
<evidence type="ECO:0000259" key="2">
    <source>
        <dbReference type="SMART" id="SM00481"/>
    </source>
</evidence>